<gene>
    <name evidence="15" type="ORF">PFISCL1PPCAC_26733</name>
</gene>
<dbReference type="GO" id="GO:0032580">
    <property type="term" value="C:Golgi cisterna membrane"/>
    <property type="evidence" value="ECO:0007669"/>
    <property type="project" value="UniProtKB-SubCell"/>
</dbReference>
<evidence type="ECO:0000256" key="6">
    <source>
        <dbReference type="ARBA" id="ARBA00022692"/>
    </source>
</evidence>
<name>A0AAV5WWE7_9BILA</name>
<evidence type="ECO:0000256" key="3">
    <source>
        <dbReference type="ARBA" id="ARBA00008919"/>
    </source>
</evidence>
<comment type="similarity">
    <text evidence="3 12">Belongs to the glycosyltransferase 10 family.</text>
</comment>
<evidence type="ECO:0000256" key="7">
    <source>
        <dbReference type="ARBA" id="ARBA00022968"/>
    </source>
</evidence>
<dbReference type="Gene3D" id="3.40.50.11660">
    <property type="entry name" value="Glycosyl transferase family 10, C-terminal domain"/>
    <property type="match status" value="1"/>
</dbReference>
<dbReference type="GO" id="GO:0008417">
    <property type="term" value="F:fucosyltransferase activity"/>
    <property type="evidence" value="ECO:0007669"/>
    <property type="project" value="InterPro"/>
</dbReference>
<reference evidence="15" key="1">
    <citation type="submission" date="2023-10" db="EMBL/GenBank/DDBJ databases">
        <title>Genome assembly of Pristionchus species.</title>
        <authorList>
            <person name="Yoshida K."/>
            <person name="Sommer R.J."/>
        </authorList>
    </citation>
    <scope>NUCLEOTIDE SEQUENCE</scope>
    <source>
        <strain evidence="15">RS5133</strain>
    </source>
</reference>
<keyword evidence="5 12" id="KW-0808">Transferase</keyword>
<accession>A0AAV5WWE7</accession>
<evidence type="ECO:0000256" key="1">
    <source>
        <dbReference type="ARBA" id="ARBA00004447"/>
    </source>
</evidence>
<evidence type="ECO:0000256" key="5">
    <source>
        <dbReference type="ARBA" id="ARBA00022679"/>
    </source>
</evidence>
<dbReference type="InterPro" id="IPR001503">
    <property type="entry name" value="Glyco_trans_10"/>
</dbReference>
<keyword evidence="10" id="KW-0472">Membrane</keyword>
<dbReference type="PANTHER" id="PTHR48438:SF1">
    <property type="entry name" value="ALPHA-(1,3)-FUCOSYLTRANSFERASE C-RELATED"/>
    <property type="match status" value="1"/>
</dbReference>
<sequence>PILPEEDPHLIYGDRIEAQLSARPEGDVHSALIYQQIDERAEQTMWLLDECPVKCMVSNMDAHIGAADALIFNPDFIDRIPLTRKSSQMWFLQLIESPVNTPTLIDFNGKINYTVSYRWDADFVSPYGRFVPFKKPKTMLNKALSRKKKRVAWFVSHCLTTNRRWQFAKKLGTYIEVDIFGECGEGRKTQEEMREMLKNDYTFYLAFENSNCNDYITEKLFENALGNDIIPIVMGAPKEDYLKVAPPNSFIHVDDFEDAEKLAEYLKFLSTNDHAYQEYFAWKRLGRIEDSSLNCRICLFLQQPTPKYYDDIEKWWHGKQECLYATEPPAFIQ</sequence>
<keyword evidence="8" id="KW-1133">Transmembrane helix</keyword>
<dbReference type="SUPFAM" id="SSF53756">
    <property type="entry name" value="UDP-Glycosyltransferase/glycogen phosphorylase"/>
    <property type="match status" value="1"/>
</dbReference>
<proteinExistence type="inferred from homology"/>
<evidence type="ECO:0000256" key="11">
    <source>
        <dbReference type="ARBA" id="ARBA00023180"/>
    </source>
</evidence>
<comment type="subcellular location">
    <subcellularLocation>
        <location evidence="1 12">Golgi apparatus</location>
        <location evidence="1 12">Golgi stack membrane</location>
        <topology evidence="1 12">Single-pass type II membrane protein</topology>
    </subcellularLocation>
</comment>
<dbReference type="Proteomes" id="UP001432322">
    <property type="component" value="Unassembled WGS sequence"/>
</dbReference>
<evidence type="ECO:0000256" key="4">
    <source>
        <dbReference type="ARBA" id="ARBA00022676"/>
    </source>
</evidence>
<evidence type="ECO:0000259" key="14">
    <source>
        <dbReference type="Pfam" id="PF17039"/>
    </source>
</evidence>
<dbReference type="Pfam" id="PF17039">
    <property type="entry name" value="Glyco_tran_10_N"/>
    <property type="match status" value="1"/>
</dbReference>
<keyword evidence="16" id="KW-1185">Reference proteome</keyword>
<evidence type="ECO:0000256" key="12">
    <source>
        <dbReference type="RuleBase" id="RU003832"/>
    </source>
</evidence>
<dbReference type="PANTHER" id="PTHR48438">
    <property type="entry name" value="ALPHA-(1,3)-FUCOSYLTRANSFERASE C-RELATED"/>
    <property type="match status" value="1"/>
</dbReference>
<evidence type="ECO:0000313" key="16">
    <source>
        <dbReference type="Proteomes" id="UP001432322"/>
    </source>
</evidence>
<protein>
    <recommendedName>
        <fullName evidence="12">Fucosyltransferase</fullName>
        <ecNumber evidence="12">2.4.1.-</ecNumber>
    </recommendedName>
</protein>
<comment type="pathway">
    <text evidence="2">Protein modification; protein glycosylation.</text>
</comment>
<dbReference type="EC" id="2.4.1.-" evidence="12"/>
<dbReference type="InterPro" id="IPR055270">
    <property type="entry name" value="Glyco_tran_10_C"/>
</dbReference>
<dbReference type="Pfam" id="PF00852">
    <property type="entry name" value="Glyco_transf_10"/>
    <property type="match status" value="1"/>
</dbReference>
<keyword evidence="6 12" id="KW-0812">Transmembrane</keyword>
<dbReference type="InterPro" id="IPR038577">
    <property type="entry name" value="GT10-like_C_sf"/>
</dbReference>
<dbReference type="AlphaFoldDB" id="A0AAV5WWE7"/>
<evidence type="ECO:0000256" key="9">
    <source>
        <dbReference type="ARBA" id="ARBA00023034"/>
    </source>
</evidence>
<organism evidence="15 16">
    <name type="scientific">Pristionchus fissidentatus</name>
    <dbReference type="NCBI Taxonomy" id="1538716"/>
    <lineage>
        <taxon>Eukaryota</taxon>
        <taxon>Metazoa</taxon>
        <taxon>Ecdysozoa</taxon>
        <taxon>Nematoda</taxon>
        <taxon>Chromadorea</taxon>
        <taxon>Rhabditida</taxon>
        <taxon>Rhabditina</taxon>
        <taxon>Diplogasteromorpha</taxon>
        <taxon>Diplogasteroidea</taxon>
        <taxon>Neodiplogasteridae</taxon>
        <taxon>Pristionchus</taxon>
    </lineage>
</organism>
<evidence type="ECO:0000256" key="10">
    <source>
        <dbReference type="ARBA" id="ARBA00023136"/>
    </source>
</evidence>
<comment type="caution">
    <text evidence="15">The sequence shown here is derived from an EMBL/GenBank/DDBJ whole genome shotgun (WGS) entry which is preliminary data.</text>
</comment>
<keyword evidence="7" id="KW-0735">Signal-anchor</keyword>
<keyword evidence="11" id="KW-0325">Glycoprotein</keyword>
<keyword evidence="9 12" id="KW-0333">Golgi apparatus</keyword>
<dbReference type="EMBL" id="BTSY01000007">
    <property type="protein sequence ID" value="GMT35436.1"/>
    <property type="molecule type" value="Genomic_DNA"/>
</dbReference>
<evidence type="ECO:0000256" key="8">
    <source>
        <dbReference type="ARBA" id="ARBA00022989"/>
    </source>
</evidence>
<feature type="domain" description="Fucosyltransferase C-terminal" evidence="13">
    <location>
        <begin position="145"/>
        <end position="315"/>
    </location>
</feature>
<evidence type="ECO:0000256" key="2">
    <source>
        <dbReference type="ARBA" id="ARBA00004922"/>
    </source>
</evidence>
<feature type="domain" description="Fucosyltransferase N-terminal" evidence="14">
    <location>
        <begin position="45"/>
        <end position="128"/>
    </location>
</feature>
<dbReference type="InterPro" id="IPR031481">
    <property type="entry name" value="Glyco_tran_10_N"/>
</dbReference>
<evidence type="ECO:0000259" key="13">
    <source>
        <dbReference type="Pfam" id="PF00852"/>
    </source>
</evidence>
<feature type="non-terminal residue" evidence="15">
    <location>
        <position position="1"/>
    </location>
</feature>
<keyword evidence="4 12" id="KW-0328">Glycosyltransferase</keyword>
<dbReference type="FunFam" id="3.40.50.11660:FF:000004">
    <property type="entry name" value="Glycoprotein 3-alpha-L-fucosyltransferase A"/>
    <property type="match status" value="1"/>
</dbReference>
<evidence type="ECO:0000313" key="15">
    <source>
        <dbReference type="EMBL" id="GMT35436.1"/>
    </source>
</evidence>